<feature type="region of interest" description="Disordered" evidence="1">
    <location>
        <begin position="94"/>
        <end position="156"/>
    </location>
</feature>
<feature type="compositionally biased region" description="Polar residues" evidence="1">
    <location>
        <begin position="111"/>
        <end position="122"/>
    </location>
</feature>
<evidence type="ECO:0000256" key="1">
    <source>
        <dbReference type="SAM" id="MobiDB-lite"/>
    </source>
</evidence>
<sequence length="156" mass="17669">MQASHERLEQAKTCGENIKHHCKKWSAVNGDITTPQGRKGCKSALKQAKVWGEDMSPTCQQDPEDARNCKHTGCAYSQNLTPGDYEGVINTHIDSLQSDPKPLTMRDRASSMASRFSWSRRSQGGKRAKRLTRGGKRSRKSRTLKKHKKSKKHRKH</sequence>
<dbReference type="EMBL" id="MN740208">
    <property type="protein sequence ID" value="QHT93478.1"/>
    <property type="molecule type" value="Genomic_DNA"/>
</dbReference>
<protein>
    <submittedName>
        <fullName evidence="2">Uncharacterized protein</fullName>
    </submittedName>
</protein>
<reference evidence="2" key="1">
    <citation type="journal article" date="2020" name="Nature">
        <title>Giant virus diversity and host interactions through global metagenomics.</title>
        <authorList>
            <person name="Schulz F."/>
            <person name="Roux S."/>
            <person name="Paez-Espino D."/>
            <person name="Jungbluth S."/>
            <person name="Walsh D.A."/>
            <person name="Denef V.J."/>
            <person name="McMahon K.D."/>
            <person name="Konstantinidis K.T."/>
            <person name="Eloe-Fadrosh E.A."/>
            <person name="Kyrpides N.C."/>
            <person name="Woyke T."/>
        </authorList>
    </citation>
    <scope>NUCLEOTIDE SEQUENCE</scope>
    <source>
        <strain evidence="2">GVMAG-M-3300024252-29</strain>
    </source>
</reference>
<feature type="compositionally biased region" description="Basic residues" evidence="1">
    <location>
        <begin position="123"/>
        <end position="156"/>
    </location>
</feature>
<proteinExistence type="predicted"/>
<name>A0A6C0IJY4_9ZZZZ</name>
<evidence type="ECO:0000313" key="2">
    <source>
        <dbReference type="EMBL" id="QHT93478.1"/>
    </source>
</evidence>
<organism evidence="2">
    <name type="scientific">viral metagenome</name>
    <dbReference type="NCBI Taxonomy" id="1070528"/>
    <lineage>
        <taxon>unclassified sequences</taxon>
        <taxon>metagenomes</taxon>
        <taxon>organismal metagenomes</taxon>
    </lineage>
</organism>
<accession>A0A6C0IJY4</accession>
<dbReference type="AlphaFoldDB" id="A0A6C0IJY4"/>